<dbReference type="InterPro" id="IPR018060">
    <property type="entry name" value="HTH_AraC"/>
</dbReference>
<dbReference type="EMBL" id="CP102774">
    <property type="protein sequence ID" value="UZF89649.1"/>
    <property type="molecule type" value="Genomic_DNA"/>
</dbReference>
<feature type="region of interest" description="Disordered" evidence="4">
    <location>
        <begin position="304"/>
        <end position="324"/>
    </location>
</feature>
<evidence type="ECO:0000313" key="6">
    <source>
        <dbReference type="EMBL" id="UZF89649.1"/>
    </source>
</evidence>
<dbReference type="Pfam" id="PF12852">
    <property type="entry name" value="Cupin_6"/>
    <property type="match status" value="1"/>
</dbReference>
<gene>
    <name evidence="6" type="ORF">NWE54_13065</name>
</gene>
<dbReference type="SMART" id="SM00342">
    <property type="entry name" value="HTH_ARAC"/>
    <property type="match status" value="1"/>
</dbReference>
<sequence length="324" mass="34928">MTASADHLTEMLRGLRLDGVDYSRCQLAAPWGVVFPPTQQAYFHFISRGGCWLKTPAGEWLELADGDAVLLPRGGGHVLSSSPEVVASPPCDCRVLEAYGNVFDVEGGGSGAHMLLFTGRMTFNVDFDHPLLRLMPDLMRMSDFIADEPGLPHLLEAMGREVMMDRVGAGGILARLADVLAAAIIRAWVERGCGAAKGWVAAARCPTIGKVLAAIHAHPETDWTVESLAELMGASRSGFAERFAEVVGETPARYVAQVRMHQARQWLARDKLRIAVVAQRLGYESEASFSRAFKRITGLAPSQVRTAGEAPPGSMFTPAAEAAE</sequence>
<dbReference type="SUPFAM" id="SSF46689">
    <property type="entry name" value="Homeodomain-like"/>
    <property type="match status" value="2"/>
</dbReference>
<dbReference type="Pfam" id="PF12833">
    <property type="entry name" value="HTH_18"/>
    <property type="match status" value="1"/>
</dbReference>
<keyword evidence="1" id="KW-0805">Transcription regulation</keyword>
<reference evidence="6" key="1">
    <citation type="submission" date="2022-08" db="EMBL/GenBank/DDBJ databases">
        <title>Complete Genome Sequences of 2 Bosea sp. soil isolates.</title>
        <authorList>
            <person name="Alvarez Arevalo M."/>
            <person name="Sterndorff E.B."/>
            <person name="Faurdal D."/>
            <person name="Joergensen T.S."/>
            <person name="Weber T."/>
        </authorList>
    </citation>
    <scope>NUCLEOTIDE SEQUENCE</scope>
    <source>
        <strain evidence="6">NBC_00436</strain>
    </source>
</reference>
<organism evidence="6">
    <name type="scientific">Bosea sp. NBC_00436</name>
    <dbReference type="NCBI Taxonomy" id="2969620"/>
    <lineage>
        <taxon>Bacteria</taxon>
        <taxon>Pseudomonadati</taxon>
        <taxon>Pseudomonadota</taxon>
        <taxon>Alphaproteobacteria</taxon>
        <taxon>Hyphomicrobiales</taxon>
        <taxon>Boseaceae</taxon>
        <taxon>Bosea</taxon>
    </lineage>
</organism>
<dbReference type="GO" id="GO:0003700">
    <property type="term" value="F:DNA-binding transcription factor activity"/>
    <property type="evidence" value="ECO:0007669"/>
    <property type="project" value="InterPro"/>
</dbReference>
<protein>
    <submittedName>
        <fullName evidence="6">AraC family transcriptional regulator</fullName>
    </submittedName>
</protein>
<dbReference type="InterPro" id="IPR020449">
    <property type="entry name" value="Tscrpt_reg_AraC-type_HTH"/>
</dbReference>
<dbReference type="PANTHER" id="PTHR46796">
    <property type="entry name" value="HTH-TYPE TRANSCRIPTIONAL ACTIVATOR RHAS-RELATED"/>
    <property type="match status" value="1"/>
</dbReference>
<dbReference type="InterPro" id="IPR032783">
    <property type="entry name" value="AraC_lig"/>
</dbReference>
<accession>A0A9E8A383</accession>
<dbReference type="InterPro" id="IPR009057">
    <property type="entry name" value="Homeodomain-like_sf"/>
</dbReference>
<proteinExistence type="predicted"/>
<dbReference type="PROSITE" id="PS00041">
    <property type="entry name" value="HTH_ARAC_FAMILY_1"/>
    <property type="match status" value="1"/>
</dbReference>
<keyword evidence="3" id="KW-0804">Transcription</keyword>
<keyword evidence="2" id="KW-0238">DNA-binding</keyword>
<evidence type="ECO:0000256" key="4">
    <source>
        <dbReference type="SAM" id="MobiDB-lite"/>
    </source>
</evidence>
<dbReference type="PRINTS" id="PR00032">
    <property type="entry name" value="HTHARAC"/>
</dbReference>
<evidence type="ECO:0000259" key="5">
    <source>
        <dbReference type="PROSITE" id="PS01124"/>
    </source>
</evidence>
<evidence type="ECO:0000256" key="3">
    <source>
        <dbReference type="ARBA" id="ARBA00023163"/>
    </source>
</evidence>
<dbReference type="InterPro" id="IPR050204">
    <property type="entry name" value="AraC_XylS_family_regulators"/>
</dbReference>
<evidence type="ECO:0000256" key="1">
    <source>
        <dbReference type="ARBA" id="ARBA00023015"/>
    </source>
</evidence>
<evidence type="ECO:0000256" key="2">
    <source>
        <dbReference type="ARBA" id="ARBA00023125"/>
    </source>
</evidence>
<dbReference type="PROSITE" id="PS01124">
    <property type="entry name" value="HTH_ARAC_FAMILY_2"/>
    <property type="match status" value="1"/>
</dbReference>
<feature type="domain" description="HTH araC/xylS-type" evidence="5">
    <location>
        <begin position="209"/>
        <end position="307"/>
    </location>
</feature>
<name>A0A9E8A383_9HYPH</name>
<dbReference type="PANTHER" id="PTHR46796:SF7">
    <property type="entry name" value="ARAC FAMILY TRANSCRIPTIONAL REGULATOR"/>
    <property type="match status" value="1"/>
</dbReference>
<dbReference type="GO" id="GO:0043565">
    <property type="term" value="F:sequence-specific DNA binding"/>
    <property type="evidence" value="ECO:0007669"/>
    <property type="project" value="InterPro"/>
</dbReference>
<dbReference type="InterPro" id="IPR018062">
    <property type="entry name" value="HTH_AraC-typ_CS"/>
</dbReference>
<dbReference type="Gene3D" id="1.10.10.60">
    <property type="entry name" value="Homeodomain-like"/>
    <property type="match status" value="1"/>
</dbReference>
<dbReference type="AlphaFoldDB" id="A0A9E8A383"/>